<gene>
    <name evidence="4" type="ORF">OHC33_000283</name>
</gene>
<dbReference type="InterPro" id="IPR011650">
    <property type="entry name" value="Peptidase_M20_dimer"/>
</dbReference>
<evidence type="ECO:0000313" key="5">
    <source>
        <dbReference type="Proteomes" id="UP001316803"/>
    </source>
</evidence>
<comment type="similarity">
    <text evidence="1">Belongs to the peptidase M20A family.</text>
</comment>
<organism evidence="4 5">
    <name type="scientific">Knufia fluminis</name>
    <dbReference type="NCBI Taxonomy" id="191047"/>
    <lineage>
        <taxon>Eukaryota</taxon>
        <taxon>Fungi</taxon>
        <taxon>Dikarya</taxon>
        <taxon>Ascomycota</taxon>
        <taxon>Pezizomycotina</taxon>
        <taxon>Eurotiomycetes</taxon>
        <taxon>Chaetothyriomycetidae</taxon>
        <taxon>Chaetothyriales</taxon>
        <taxon>Trichomeriaceae</taxon>
        <taxon>Knufia</taxon>
    </lineage>
</organism>
<dbReference type="Proteomes" id="UP001316803">
    <property type="component" value="Unassembled WGS sequence"/>
</dbReference>
<evidence type="ECO:0000259" key="3">
    <source>
        <dbReference type="Pfam" id="PF07687"/>
    </source>
</evidence>
<evidence type="ECO:0000256" key="1">
    <source>
        <dbReference type="ARBA" id="ARBA00006247"/>
    </source>
</evidence>
<dbReference type="EMBL" id="JAKLMC020000001">
    <property type="protein sequence ID" value="KAK5958440.1"/>
    <property type="molecule type" value="Genomic_DNA"/>
</dbReference>
<dbReference type="Gene3D" id="3.40.630.10">
    <property type="entry name" value="Zn peptidases"/>
    <property type="match status" value="1"/>
</dbReference>
<dbReference type="Gene3D" id="3.30.70.360">
    <property type="match status" value="1"/>
</dbReference>
<dbReference type="Pfam" id="PF07687">
    <property type="entry name" value="M20_dimer"/>
    <property type="match status" value="1"/>
</dbReference>
<keyword evidence="2" id="KW-0378">Hydrolase</keyword>
<dbReference type="InterPro" id="IPR010158">
    <property type="entry name" value="Amidase_Cbmase"/>
</dbReference>
<dbReference type="GO" id="GO:0016813">
    <property type="term" value="F:hydrolase activity, acting on carbon-nitrogen (but not peptide) bonds, in linear amidines"/>
    <property type="evidence" value="ECO:0007669"/>
    <property type="project" value="InterPro"/>
</dbReference>
<sequence>MVMLMPFRACCSTQARSASLLSNLIPSLSVKRLLATHPNPVQLRAFSSTTTRQLRTTELQPTHFPSLKCQSDRLWDDIHSTASFGEGRRYGDESEETGLSRLTLSDSDKQARDWFVETTKSLGCEVTVDSIGNIFAIRPGIKNDVPATFVGSHLDSQPLGGRFDGVLGVCAGVEMLRVLDDNWIETEGPVGVVNWTNEEGARFPISMMGSGVWAGARDLQATYDLQEVSAGADGRRCTVKEELERIGYLGSTPAQLKDGGMRMAGHFELHIEQGPRLLSMKKKVAAVTGVQAYKWFEVHVNGQSCHSGTTPMNFRNDALYLASRLIHNANRLARDQYNHTRKQYLASVGIITASPGSVNTVADHVMFTLDIRAETDEELQAFETMIRESFSEMVLDVKQKVGRPGFKKGDKKAALDKAGKGTLSVEIRETFHSPAAKFDETAVGFVVGAARGVLGEGEKKVPRMISGAGHDSVNTARHCPTAMVFVPCKDGVSHHPEEWCEEEDCAVGTDVIIQSVLRFDQWRSEQGHFAG</sequence>
<dbReference type="PANTHER" id="PTHR32494">
    <property type="entry name" value="ALLANTOATE DEIMINASE-RELATED"/>
    <property type="match status" value="1"/>
</dbReference>
<dbReference type="CDD" id="cd03884">
    <property type="entry name" value="M20_bAS"/>
    <property type="match status" value="1"/>
</dbReference>
<protein>
    <recommendedName>
        <fullName evidence="3">Peptidase M20 dimerisation domain-containing protein</fullName>
    </recommendedName>
</protein>
<accession>A0AAN8EXK3</accession>
<evidence type="ECO:0000313" key="4">
    <source>
        <dbReference type="EMBL" id="KAK5958440.1"/>
    </source>
</evidence>
<dbReference type="InterPro" id="IPR002933">
    <property type="entry name" value="Peptidase_M20"/>
</dbReference>
<dbReference type="SUPFAM" id="SSF55031">
    <property type="entry name" value="Bacterial exopeptidase dimerisation domain"/>
    <property type="match status" value="1"/>
</dbReference>
<evidence type="ECO:0000256" key="2">
    <source>
        <dbReference type="ARBA" id="ARBA00022801"/>
    </source>
</evidence>
<dbReference type="NCBIfam" id="TIGR01879">
    <property type="entry name" value="hydantase"/>
    <property type="match status" value="1"/>
</dbReference>
<comment type="caution">
    <text evidence="4">The sequence shown here is derived from an EMBL/GenBank/DDBJ whole genome shotgun (WGS) entry which is preliminary data.</text>
</comment>
<dbReference type="PANTHER" id="PTHR32494:SF5">
    <property type="entry name" value="ALLANTOATE AMIDOHYDROLASE"/>
    <property type="match status" value="1"/>
</dbReference>
<reference evidence="4 5" key="1">
    <citation type="submission" date="2022-12" db="EMBL/GenBank/DDBJ databases">
        <title>Genomic features and morphological characterization of a novel Knufia sp. strain isolated from spacecraft assembly facility.</title>
        <authorList>
            <person name="Teixeira M."/>
            <person name="Chander A.M."/>
            <person name="Stajich J.E."/>
            <person name="Venkateswaran K."/>
        </authorList>
    </citation>
    <scope>NUCLEOTIDE SEQUENCE [LARGE SCALE GENOMIC DNA]</scope>
    <source>
        <strain evidence="4 5">FJI-L2-BK-P2</strain>
    </source>
</reference>
<name>A0AAN8EXK3_9EURO</name>
<dbReference type="AlphaFoldDB" id="A0AAN8EXK3"/>
<dbReference type="Pfam" id="PF01546">
    <property type="entry name" value="Peptidase_M20"/>
    <property type="match status" value="1"/>
</dbReference>
<dbReference type="InterPro" id="IPR036264">
    <property type="entry name" value="Bact_exopeptidase_dim_dom"/>
</dbReference>
<dbReference type="SUPFAM" id="SSF53187">
    <property type="entry name" value="Zn-dependent exopeptidases"/>
    <property type="match status" value="1"/>
</dbReference>
<keyword evidence="5" id="KW-1185">Reference proteome</keyword>
<feature type="domain" description="Peptidase M20 dimerisation" evidence="3">
    <location>
        <begin position="292"/>
        <end position="391"/>
    </location>
</feature>
<proteinExistence type="inferred from homology"/>